<feature type="domain" description="WW" evidence="14">
    <location>
        <begin position="731"/>
        <end position="764"/>
    </location>
</feature>
<evidence type="ECO:0000259" key="13">
    <source>
        <dbReference type="PROSITE" id="PS50004"/>
    </source>
</evidence>
<dbReference type="GO" id="GO:0048814">
    <property type="term" value="P:regulation of dendrite morphogenesis"/>
    <property type="evidence" value="ECO:0007669"/>
    <property type="project" value="TreeGrafter"/>
</dbReference>
<dbReference type="Ensembl" id="ENSOMYT00000047030.2">
    <property type="protein sequence ID" value="ENSOMYP00000043144.2"/>
    <property type="gene ID" value="ENSOMYG00000017931.2"/>
</dbReference>
<keyword evidence="7" id="KW-0808">Transferase</keyword>
<keyword evidence="10" id="KW-0175">Coiled coil</keyword>
<dbReference type="InterPro" id="IPR036020">
    <property type="entry name" value="WW_dom_sf"/>
</dbReference>
<dbReference type="Pfam" id="PF18436">
    <property type="entry name" value="HECW1_helix"/>
    <property type="match status" value="1"/>
</dbReference>
<keyword evidence="17" id="KW-1185">Reference proteome</keyword>
<keyword evidence="6" id="KW-0597">Phosphoprotein</keyword>
<keyword evidence="5" id="KW-0963">Cytoplasm</keyword>
<reference evidence="16" key="1">
    <citation type="submission" date="2020-07" db="EMBL/GenBank/DDBJ databases">
        <title>A long reads based de novo assembly of the rainbow trout Arlee double haploid line genome.</title>
        <authorList>
            <person name="Gao G."/>
            <person name="Palti Y."/>
        </authorList>
    </citation>
    <scope>NUCLEOTIDE SEQUENCE [LARGE SCALE GENOMIC DNA]</scope>
</reference>
<dbReference type="SUPFAM" id="SSF49562">
    <property type="entry name" value="C2 domain (Calcium/lipid-binding domain, CaLB)"/>
    <property type="match status" value="1"/>
</dbReference>
<dbReference type="CDD" id="cd08691">
    <property type="entry name" value="C2_NEDL1-like"/>
    <property type="match status" value="1"/>
</dbReference>
<accession>A0A8C7QXR2</accession>
<dbReference type="GO" id="GO:0016567">
    <property type="term" value="P:protein ubiquitination"/>
    <property type="evidence" value="ECO:0007669"/>
    <property type="project" value="UniProtKB-UniPathway"/>
</dbReference>
<dbReference type="InterPro" id="IPR050409">
    <property type="entry name" value="E3_ubiq-protein_ligase"/>
</dbReference>
<dbReference type="Gene3D" id="2.60.40.150">
    <property type="entry name" value="C2 domain"/>
    <property type="match status" value="1"/>
</dbReference>
<evidence type="ECO:0000256" key="12">
    <source>
        <dbReference type="SAM" id="MobiDB-lite"/>
    </source>
</evidence>
<dbReference type="FunFam" id="2.60.40.2840:FF:000001">
    <property type="entry name" value="E3 ubiquitin-protein ligase HECW2 isoform X1"/>
    <property type="match status" value="1"/>
</dbReference>
<dbReference type="InterPro" id="IPR032348">
    <property type="entry name" value="HECW_N"/>
</dbReference>
<dbReference type="GO" id="GO:0061630">
    <property type="term" value="F:ubiquitin protein ligase activity"/>
    <property type="evidence" value="ECO:0007669"/>
    <property type="project" value="UniProtKB-EC"/>
</dbReference>
<dbReference type="InterPro" id="IPR035892">
    <property type="entry name" value="C2_domain_sf"/>
</dbReference>
<feature type="compositionally biased region" description="Acidic residues" evidence="12">
    <location>
        <begin position="538"/>
        <end position="563"/>
    </location>
</feature>
<dbReference type="FunFam" id="2.20.70.10:FF:000007">
    <property type="entry name" value="E3 ubiquitin-protein ligase HECW2 isoform X1"/>
    <property type="match status" value="1"/>
</dbReference>
<organism evidence="16 17">
    <name type="scientific">Oncorhynchus mykiss</name>
    <name type="common">Rainbow trout</name>
    <name type="synonym">Salmo gairdneri</name>
    <dbReference type="NCBI Taxonomy" id="8022"/>
    <lineage>
        <taxon>Eukaryota</taxon>
        <taxon>Metazoa</taxon>
        <taxon>Chordata</taxon>
        <taxon>Craniata</taxon>
        <taxon>Vertebrata</taxon>
        <taxon>Euteleostomi</taxon>
        <taxon>Actinopterygii</taxon>
        <taxon>Neopterygii</taxon>
        <taxon>Teleostei</taxon>
        <taxon>Protacanthopterygii</taxon>
        <taxon>Salmoniformes</taxon>
        <taxon>Salmonidae</taxon>
        <taxon>Salmoninae</taxon>
        <taxon>Oncorhynchus</taxon>
    </lineage>
</organism>
<feature type="domain" description="WW" evidence="14">
    <location>
        <begin position="919"/>
        <end position="952"/>
    </location>
</feature>
<feature type="region of interest" description="Disordered" evidence="12">
    <location>
        <begin position="1"/>
        <end position="20"/>
    </location>
</feature>
<feature type="compositionally biased region" description="Polar residues" evidence="12">
    <location>
        <begin position="775"/>
        <end position="794"/>
    </location>
</feature>
<dbReference type="FunFam" id="3.90.1750.10:FF:000004">
    <property type="entry name" value="E3 ubiquitin-protein ligase HECW2 isoform X1"/>
    <property type="match status" value="1"/>
</dbReference>
<evidence type="ECO:0000256" key="5">
    <source>
        <dbReference type="ARBA" id="ARBA00022490"/>
    </source>
</evidence>
<dbReference type="PROSITE" id="PS50020">
    <property type="entry name" value="WW_DOMAIN_2"/>
    <property type="match status" value="2"/>
</dbReference>
<dbReference type="FunFam" id="3.30.2410.10:FF:000002">
    <property type="entry name" value="E3 ubiquitin-protein ligase HECW2"/>
    <property type="match status" value="1"/>
</dbReference>
<dbReference type="PANTHER" id="PTHR11254:SF79">
    <property type="entry name" value="E3 UBIQUITIN-PROTEIN LIGASE HECW1"/>
    <property type="match status" value="1"/>
</dbReference>
<evidence type="ECO:0000256" key="1">
    <source>
        <dbReference type="ARBA" id="ARBA00000885"/>
    </source>
</evidence>
<name>A0A8C7QXR2_ONCMY</name>
<evidence type="ECO:0000313" key="17">
    <source>
        <dbReference type="Proteomes" id="UP000694395"/>
    </source>
</evidence>
<dbReference type="GO" id="GO:0006511">
    <property type="term" value="P:ubiquitin-dependent protein catabolic process"/>
    <property type="evidence" value="ECO:0007669"/>
    <property type="project" value="TreeGrafter"/>
</dbReference>
<dbReference type="FunFam" id="3.90.1750.10:FF:000036">
    <property type="entry name" value="E3 ubiquitin-protein ligase HECW2"/>
    <property type="match status" value="1"/>
</dbReference>
<evidence type="ECO:0000256" key="11">
    <source>
        <dbReference type="PROSITE-ProRule" id="PRU00104"/>
    </source>
</evidence>
<dbReference type="Proteomes" id="UP000694395">
    <property type="component" value="Chromosome 8"/>
</dbReference>
<evidence type="ECO:0000256" key="7">
    <source>
        <dbReference type="ARBA" id="ARBA00022679"/>
    </source>
</evidence>
<feature type="compositionally biased region" description="Low complexity" evidence="12">
    <location>
        <begin position="584"/>
        <end position="597"/>
    </location>
</feature>
<feature type="compositionally biased region" description="Low complexity" evidence="12">
    <location>
        <begin position="1097"/>
        <end position="1113"/>
    </location>
</feature>
<dbReference type="SUPFAM" id="SSF51045">
    <property type="entry name" value="WW domain"/>
    <property type="match status" value="2"/>
</dbReference>
<evidence type="ECO:0000256" key="6">
    <source>
        <dbReference type="ARBA" id="ARBA00022553"/>
    </source>
</evidence>
<dbReference type="EC" id="2.3.2.26" evidence="4"/>
<feature type="region of interest" description="Disordered" evidence="12">
    <location>
        <begin position="759"/>
        <end position="845"/>
    </location>
</feature>
<dbReference type="Gene3D" id="3.30.2160.10">
    <property type="entry name" value="Hect, E3 ligase catalytic domain"/>
    <property type="match status" value="1"/>
</dbReference>
<evidence type="ECO:0000256" key="8">
    <source>
        <dbReference type="ARBA" id="ARBA00022737"/>
    </source>
</evidence>
<dbReference type="Pfam" id="PF00632">
    <property type="entry name" value="HECT"/>
    <property type="match status" value="1"/>
</dbReference>
<dbReference type="Pfam" id="PF16562">
    <property type="entry name" value="HECW_N"/>
    <property type="match status" value="1"/>
</dbReference>
<dbReference type="PROSITE" id="PS50237">
    <property type="entry name" value="HECT"/>
    <property type="match status" value="1"/>
</dbReference>
<dbReference type="Gene3D" id="3.30.2410.10">
    <property type="entry name" value="Hect, E3 ligase catalytic domain"/>
    <property type="match status" value="1"/>
</dbReference>
<feature type="region of interest" description="Disordered" evidence="12">
    <location>
        <begin position="396"/>
        <end position="420"/>
    </location>
</feature>
<dbReference type="FunFam" id="2.20.70.10:FF:000048">
    <property type="entry name" value="HECT, C2 and WW domain-containing E3 ubiquitin protein ligase 1"/>
    <property type="match status" value="1"/>
</dbReference>
<dbReference type="InterPro" id="IPR040524">
    <property type="entry name" value="HECW1_helix"/>
</dbReference>
<dbReference type="Pfam" id="PF00168">
    <property type="entry name" value="C2"/>
    <property type="match status" value="1"/>
</dbReference>
<keyword evidence="9 11" id="KW-0833">Ubl conjugation pathway</keyword>
<dbReference type="Gene3D" id="2.60.40.2840">
    <property type="match status" value="1"/>
</dbReference>
<feature type="region of interest" description="Disordered" evidence="12">
    <location>
        <begin position="1097"/>
        <end position="1116"/>
    </location>
</feature>
<feature type="compositionally biased region" description="Basic residues" evidence="12">
    <location>
        <begin position="9"/>
        <end position="19"/>
    </location>
</feature>
<dbReference type="Gene3D" id="2.20.70.10">
    <property type="match status" value="2"/>
</dbReference>
<dbReference type="FunFam" id="2.60.40.150:FF:000035">
    <property type="entry name" value="LOW QUALITY PROTEIN: E3 ubiquitin-protein ligase HECW2"/>
    <property type="match status" value="1"/>
</dbReference>
<feature type="domain" description="HECT" evidence="15">
    <location>
        <begin position="1168"/>
        <end position="1503"/>
    </location>
</feature>
<dbReference type="UniPathway" id="UPA00143"/>
<dbReference type="SMART" id="SM00239">
    <property type="entry name" value="C2"/>
    <property type="match status" value="1"/>
</dbReference>
<dbReference type="Pfam" id="PF00397">
    <property type="entry name" value="WW"/>
    <property type="match status" value="1"/>
</dbReference>
<protein>
    <recommendedName>
        <fullName evidence="4">HECT-type E3 ubiquitin transferase</fullName>
        <ecNumber evidence="4">2.3.2.26</ecNumber>
    </recommendedName>
</protein>
<keyword evidence="8" id="KW-0677">Repeat</keyword>
<proteinExistence type="predicted"/>
<dbReference type="InterPro" id="IPR000008">
    <property type="entry name" value="C2_dom"/>
</dbReference>
<comment type="pathway">
    <text evidence="3">Protein modification; protein ubiquitination.</text>
</comment>
<dbReference type="SUPFAM" id="SSF56204">
    <property type="entry name" value="Hect, E3 ligase catalytic domain"/>
    <property type="match status" value="1"/>
</dbReference>
<feature type="active site" description="Glycyl thioester intermediate" evidence="11">
    <location>
        <position position="1471"/>
    </location>
</feature>
<dbReference type="GO" id="GO:0005737">
    <property type="term" value="C:cytoplasm"/>
    <property type="evidence" value="ECO:0007669"/>
    <property type="project" value="UniProtKB-SubCell"/>
</dbReference>
<feature type="domain" description="C2" evidence="13">
    <location>
        <begin position="161"/>
        <end position="298"/>
    </location>
</feature>
<dbReference type="InterPro" id="IPR037795">
    <property type="entry name" value="C2_HECW"/>
</dbReference>
<dbReference type="CDD" id="cd00078">
    <property type="entry name" value="HECTc"/>
    <property type="match status" value="1"/>
</dbReference>
<dbReference type="CDD" id="cd00201">
    <property type="entry name" value="WW"/>
    <property type="match status" value="2"/>
</dbReference>
<dbReference type="PANTHER" id="PTHR11254">
    <property type="entry name" value="HECT DOMAIN UBIQUITIN-PROTEIN LIGASE"/>
    <property type="match status" value="1"/>
</dbReference>
<comment type="subcellular location">
    <subcellularLocation>
        <location evidence="2">Cytoplasm</location>
    </subcellularLocation>
</comment>
<feature type="compositionally biased region" description="Polar residues" evidence="12">
    <location>
        <begin position="637"/>
        <end position="648"/>
    </location>
</feature>
<dbReference type="InterPro" id="IPR000569">
    <property type="entry name" value="HECT_dom"/>
</dbReference>
<dbReference type="Gene3D" id="3.90.1750.10">
    <property type="entry name" value="Hect, E3 ligase catalytic domains"/>
    <property type="match status" value="1"/>
</dbReference>
<dbReference type="FunFam" id="3.30.2160.10:FF:000005">
    <property type="entry name" value="E3 ubiquitin-protein ligase HECW2 isoform X1"/>
    <property type="match status" value="1"/>
</dbReference>
<comment type="catalytic activity">
    <reaction evidence="1">
        <text>S-ubiquitinyl-[E2 ubiquitin-conjugating enzyme]-L-cysteine + [acceptor protein]-L-lysine = [E2 ubiquitin-conjugating enzyme]-L-cysteine + N(6)-ubiquitinyl-[acceptor protein]-L-lysine.</text>
        <dbReference type="EC" id="2.3.2.26"/>
    </reaction>
</comment>
<evidence type="ECO:0000259" key="14">
    <source>
        <dbReference type="PROSITE" id="PS50020"/>
    </source>
</evidence>
<feature type="compositionally biased region" description="Polar residues" evidence="12">
    <location>
        <begin position="673"/>
        <end position="686"/>
    </location>
</feature>
<feature type="region of interest" description="Disordered" evidence="12">
    <location>
        <begin position="355"/>
        <end position="378"/>
    </location>
</feature>
<feature type="compositionally biased region" description="Basic and acidic residues" evidence="12">
    <location>
        <begin position="365"/>
        <end position="378"/>
    </location>
</feature>
<sequence>MASPSRSSQNRRRCKHPIRHSYNPEQFPNVNFQNGFPEVVATMHRSTSDTDLVTSHSRSTLTVSSSLYAIGQTQDILICWDIKEEVDAGDWIGMYLIEEVSSENFLDYKSRGVNGSHKGQIVWKIEANSYFVELETKICFKYYHGVSGALRATTPSLTVKNPSVPVFKPVTNEEVPQSTGSRRLISFSLSDFHATGLKKGMFFNPDPYLKIAIHPGRNSIFPALPHHGQEKRSSIVCNTINPRWQRERFNFVSLPTDVLEIEVKDKFAKSRPIIKRFLGKLSMPVQRLLEKHAIGDRVVSYTLGRRLPTEHVSGQLQFRFEITSSIHPGSFFSHTHHLTHIQTWVQIILPTDGDGDSGPGCSRAEALKTEPSEPEVHGAHGEAVVAVAVSAEKLPTVEENSEEGDQQTPTSPQPAVPEEQRAIGQEAEWAEGVESAPVEGQFSSAVHSAVVQDMESAVFGASRGPAEQQAVGQEEGDEDCCSLRVRTTPRRKNRPCSLPVSELETVIASACGEPETPRSHYIRIHHLLHSLPSAQPETQEDGEGEQAEAEMESDLDPDPDPDPGPDQLSPRDQDGSEEDEKAEPLTPGPRRTLPRSLSIERLSDLRVSDEDDMEPCCSSSCYEGRVGHTRAPLLAASRTSEGSSAFSSQEDEDMEVSGAESREPGDGMPQWQEAPSTQVQSPQSFMGNGESPVAGPSGRIGRDCPLPSSHPPVSQLPALRPDSHHYPTIDEPLPPNWEARVDSHGRVFYVDHINRTTTWQRPTSAATPDGMRRSGSVQQMEQLNRRYQSIQRTMATDRSENEESRSRSERTSLNNNSSETDSPPMANELRRDSSSSSSSSPVNSQKITALLQSPAVKFITHPEFFTVLHANYGAYRMFTSSTCLKHMILKIRRDARNLERYQHNRDLVTFLNRFADAQLELPRGWEIKTDPQGKNFFVDHNSRATTFIDPRIPLQNGCLPNHLTHRQHLQRLRSYSAGEASEVSRSRGVALLSRPGNSVVAAIRSQHPPDPVPQAYNEKIVVFLRQPGILEVLTERQPALSRNHSLREKIHYIRTEGTQRLEKLACDADLVILLSLFEEEIMSYVPPSFHPGFSFSPRCSPGSSPQSSPGMSRARAPAPYRRDFEAKLRNFYRKLEAKGYGQGPGKIKLIVRRDHLLEGTFNQVMAYSRKELQRNKLYITFIGEEGLDYSGPSREFFFLLSQELFNPYYGLFEYSANDTYTVQISPMSAFVENHLEWFRFSGRILGLALIHQYLLDAFFTRPFYKALLRLATDLSDLEYLDEEFHQSLQWMKDNDITDVLDLTFTVNEEVFGQVTERELKSGGAHINVTEKNKKEYIDRMVKWRVERGVVQQTEALVRGFYEVVDSRLVSVFDARELELVIAGTAEIDLNDWRNNTEYRGGYHDSHIVIRWFWGAVERFNNEQRLRLLQFVTGTSSVPYEGFTALRGSNGLRRFCIEKWGKITALPRAHTCFNRLDLPPYLSYTMLYDKLLIAVEETSTFGLE</sequence>
<dbReference type="InterPro" id="IPR035983">
    <property type="entry name" value="Hect_E3_ubiquitin_ligase"/>
</dbReference>
<dbReference type="PROSITE" id="PS50004">
    <property type="entry name" value="C2"/>
    <property type="match status" value="1"/>
</dbReference>
<dbReference type="InterPro" id="IPR001202">
    <property type="entry name" value="WW_dom"/>
</dbReference>
<dbReference type="SMART" id="SM00456">
    <property type="entry name" value="WW"/>
    <property type="match status" value="2"/>
</dbReference>
<evidence type="ECO:0000256" key="10">
    <source>
        <dbReference type="ARBA" id="ARBA00023054"/>
    </source>
</evidence>
<feature type="region of interest" description="Disordered" evidence="12">
    <location>
        <begin position="532"/>
        <end position="714"/>
    </location>
</feature>
<dbReference type="PROSITE" id="PS01159">
    <property type="entry name" value="WW_DOMAIN_1"/>
    <property type="match status" value="2"/>
</dbReference>
<evidence type="ECO:0000259" key="15">
    <source>
        <dbReference type="PROSITE" id="PS50237"/>
    </source>
</evidence>
<evidence type="ECO:0000256" key="4">
    <source>
        <dbReference type="ARBA" id="ARBA00012485"/>
    </source>
</evidence>
<dbReference type="SMART" id="SM00119">
    <property type="entry name" value="HECTc"/>
    <property type="match status" value="1"/>
</dbReference>
<evidence type="ECO:0000256" key="2">
    <source>
        <dbReference type="ARBA" id="ARBA00004496"/>
    </source>
</evidence>
<reference evidence="16" key="2">
    <citation type="submission" date="2025-08" db="UniProtKB">
        <authorList>
            <consortium name="Ensembl"/>
        </authorList>
    </citation>
    <scope>IDENTIFICATION</scope>
</reference>
<dbReference type="GeneTree" id="ENSGT00940000158294"/>
<evidence type="ECO:0000313" key="16">
    <source>
        <dbReference type="Ensembl" id="ENSOMYP00000043144.2"/>
    </source>
</evidence>
<evidence type="ECO:0000256" key="3">
    <source>
        <dbReference type="ARBA" id="ARBA00004906"/>
    </source>
</evidence>
<feature type="compositionally biased region" description="Basic and acidic residues" evidence="12">
    <location>
        <begin position="795"/>
        <end position="810"/>
    </location>
</feature>
<reference evidence="16" key="3">
    <citation type="submission" date="2025-09" db="UniProtKB">
        <authorList>
            <consortium name="Ensembl"/>
        </authorList>
    </citation>
    <scope>IDENTIFICATION</scope>
</reference>
<evidence type="ECO:0000256" key="9">
    <source>
        <dbReference type="ARBA" id="ARBA00022786"/>
    </source>
</evidence>